<feature type="region of interest" description="Disordered" evidence="1">
    <location>
        <begin position="141"/>
        <end position="160"/>
    </location>
</feature>
<keyword evidence="3" id="KW-1185">Reference proteome</keyword>
<gene>
    <name evidence="2" type="ORF">LAQU0_S06e04852g</name>
</gene>
<dbReference type="EMBL" id="LN890530">
    <property type="protein sequence ID" value="CUS22735.1"/>
    <property type="molecule type" value="Genomic_DNA"/>
</dbReference>
<sequence>MVSCRLVIPEVRGCKPRSVPNSARFAVVPAVMCSCRTPGGAVSAHCVGVDRGHLRGSSRASPTRYPPAVYPLNIDCTRVPEHAPRALLPDPAGHCFSEAVPIDQQQSRCDFMRVIAGLQLLQQQILALSCHRPSSINTRCSPGKTPLRSLGGERRIHVSQ</sequence>
<proteinExistence type="predicted"/>
<feature type="compositionally biased region" description="Basic and acidic residues" evidence="1">
    <location>
        <begin position="151"/>
        <end position="160"/>
    </location>
</feature>
<protein>
    <submittedName>
        <fullName evidence="2">LAQU0S06e04852g1_1</fullName>
    </submittedName>
</protein>
<dbReference type="PROSITE" id="PS51257">
    <property type="entry name" value="PROKAR_LIPOPROTEIN"/>
    <property type="match status" value="1"/>
</dbReference>
<organism evidence="2 3">
    <name type="scientific">Lachancea quebecensis</name>
    <dbReference type="NCBI Taxonomy" id="1654605"/>
    <lineage>
        <taxon>Eukaryota</taxon>
        <taxon>Fungi</taxon>
        <taxon>Dikarya</taxon>
        <taxon>Ascomycota</taxon>
        <taxon>Saccharomycotina</taxon>
        <taxon>Saccharomycetes</taxon>
        <taxon>Saccharomycetales</taxon>
        <taxon>Saccharomycetaceae</taxon>
        <taxon>Lachancea</taxon>
    </lineage>
</organism>
<reference evidence="3" key="1">
    <citation type="submission" date="2015-10" db="EMBL/GenBank/DDBJ databases">
        <authorList>
            <person name="Devillers H."/>
        </authorList>
    </citation>
    <scope>NUCLEOTIDE SEQUENCE [LARGE SCALE GENOMIC DNA]</scope>
</reference>
<accession>A0A0N7MLM9</accession>
<evidence type="ECO:0000313" key="3">
    <source>
        <dbReference type="Proteomes" id="UP000236544"/>
    </source>
</evidence>
<name>A0A0N7MLM9_9SACH</name>
<dbReference type="Proteomes" id="UP000236544">
    <property type="component" value="Unassembled WGS sequence"/>
</dbReference>
<dbReference type="AlphaFoldDB" id="A0A0N7MLM9"/>
<evidence type="ECO:0000313" key="2">
    <source>
        <dbReference type="EMBL" id="CUS22735.1"/>
    </source>
</evidence>
<evidence type="ECO:0000256" key="1">
    <source>
        <dbReference type="SAM" id="MobiDB-lite"/>
    </source>
</evidence>